<protein>
    <submittedName>
        <fullName evidence="6">Thioether cross-link-forming SCIFF peptide maturase</fullName>
    </submittedName>
</protein>
<dbReference type="PANTHER" id="PTHR43273:SF8">
    <property type="entry name" value="RADICAL SAM DOMAIN PROTEIN"/>
    <property type="match status" value="1"/>
</dbReference>
<dbReference type="PROSITE" id="PS51918">
    <property type="entry name" value="RADICAL_SAM"/>
    <property type="match status" value="1"/>
</dbReference>
<keyword evidence="4" id="KW-0408">Iron</keyword>
<dbReference type="InterPro" id="IPR007197">
    <property type="entry name" value="rSAM"/>
</dbReference>
<dbReference type="CDD" id="cd01335">
    <property type="entry name" value="Radical_SAM"/>
    <property type="match status" value="1"/>
</dbReference>
<keyword evidence="2" id="KW-0949">S-adenosyl-L-methionine</keyword>
<dbReference type="SUPFAM" id="SSF102114">
    <property type="entry name" value="Radical SAM enzymes"/>
    <property type="match status" value="1"/>
</dbReference>
<dbReference type="InterPro" id="IPR023885">
    <property type="entry name" value="4Fe4S-binding_SPASM_dom"/>
</dbReference>
<sequence length="423" mass="48122">MKFYKIPYKLENQLSTYTLEELDDIAKDFTLPATDSIPLTVIEENTEQCNRLILNLSELCNLACRYCYAEEGSYGQETCNKNMSLETLKKVVTRACRLYPGGIGQIQFFGGEPLLNKRVLYSAVEWIKEYTEGLGLKCPLFTIVTNGTLIDDECITLFNEYFSSVTISLDGSKAVNDGKRVFKGTHSSVFDKVAETIRRMNERERKYYICIEGTIHEGHIQEFEEKSSMESYKALYQLDVDIIHISPLIGRSDDSGESKINYNKFFEEWVKEEFKNGVGGIKTRTVANLLYAAKQHKTFGNGCGATNTDLASDVNGGLYPCFMFIGGNEYFLGDTKDSIEEQRQRIYEVRQLLKEANNNTECNKCWVKPVCAKSYGHCIGSRYLSNGSVSRPEKEICSISKCVMENIFVQSYEKYGIRKSEED</sequence>
<dbReference type="SFLD" id="SFLDG01067">
    <property type="entry name" value="SPASM/twitch_domain_containing"/>
    <property type="match status" value="1"/>
</dbReference>
<keyword evidence="3" id="KW-0479">Metal-binding</keyword>
<keyword evidence="7" id="KW-1185">Reference proteome</keyword>
<dbReference type="InterPro" id="IPR023867">
    <property type="entry name" value="Sulphatase_maturase_rSAM"/>
</dbReference>
<evidence type="ECO:0000256" key="2">
    <source>
        <dbReference type="ARBA" id="ARBA00022691"/>
    </source>
</evidence>
<dbReference type="AlphaFoldDB" id="A0A6S6QRF9"/>
<dbReference type="EMBL" id="AP023367">
    <property type="protein sequence ID" value="BCJ93194.1"/>
    <property type="molecule type" value="Genomic_DNA"/>
</dbReference>
<dbReference type="InterPro" id="IPR058240">
    <property type="entry name" value="rSAM_sf"/>
</dbReference>
<evidence type="ECO:0000256" key="3">
    <source>
        <dbReference type="ARBA" id="ARBA00022723"/>
    </source>
</evidence>
<dbReference type="SFLD" id="SFLDG01386">
    <property type="entry name" value="main_SPASM_domain-containing"/>
    <property type="match status" value="1"/>
</dbReference>
<dbReference type="SFLD" id="SFLDS00029">
    <property type="entry name" value="Radical_SAM"/>
    <property type="match status" value="1"/>
</dbReference>
<dbReference type="RefSeq" id="WP_184095101.1">
    <property type="nucleotide sequence ID" value="NZ_AP023367.1"/>
</dbReference>
<dbReference type="SFLD" id="SFLDG01384">
    <property type="entry name" value="thioether_bond_formation_requi"/>
    <property type="match status" value="1"/>
</dbReference>
<organism evidence="6 7">
    <name type="scientific">Anaerocolumna cellulosilytica</name>
    <dbReference type="NCBI Taxonomy" id="433286"/>
    <lineage>
        <taxon>Bacteria</taxon>
        <taxon>Bacillati</taxon>
        <taxon>Bacillota</taxon>
        <taxon>Clostridia</taxon>
        <taxon>Lachnospirales</taxon>
        <taxon>Lachnospiraceae</taxon>
        <taxon>Anaerocolumna</taxon>
    </lineage>
</organism>
<dbReference type="KEGG" id="acel:acsn021_07630"/>
<name>A0A6S6QRF9_9FIRM</name>
<gene>
    <name evidence="6" type="ORF">acsn021_07630</name>
</gene>
<evidence type="ECO:0000313" key="6">
    <source>
        <dbReference type="EMBL" id="BCJ93194.1"/>
    </source>
</evidence>
<evidence type="ECO:0000256" key="5">
    <source>
        <dbReference type="ARBA" id="ARBA00023014"/>
    </source>
</evidence>
<dbReference type="GO" id="GO:0016491">
    <property type="term" value="F:oxidoreductase activity"/>
    <property type="evidence" value="ECO:0007669"/>
    <property type="project" value="InterPro"/>
</dbReference>
<keyword evidence="5" id="KW-0411">Iron-sulfur</keyword>
<dbReference type="InterPro" id="IPR013785">
    <property type="entry name" value="Aldolase_TIM"/>
</dbReference>
<dbReference type="Proteomes" id="UP000515561">
    <property type="component" value="Chromosome"/>
</dbReference>
<dbReference type="Pfam" id="PF04055">
    <property type="entry name" value="Radical_SAM"/>
    <property type="match status" value="1"/>
</dbReference>
<accession>A0A6S6QRF9</accession>
<proteinExistence type="predicted"/>
<evidence type="ECO:0000256" key="4">
    <source>
        <dbReference type="ARBA" id="ARBA00023004"/>
    </source>
</evidence>
<evidence type="ECO:0000256" key="1">
    <source>
        <dbReference type="ARBA" id="ARBA00001966"/>
    </source>
</evidence>
<comment type="cofactor">
    <cofactor evidence="1">
        <name>[4Fe-4S] cluster</name>
        <dbReference type="ChEBI" id="CHEBI:49883"/>
    </cofactor>
</comment>
<dbReference type="GO" id="GO:0051536">
    <property type="term" value="F:iron-sulfur cluster binding"/>
    <property type="evidence" value="ECO:0007669"/>
    <property type="project" value="UniProtKB-KW"/>
</dbReference>
<reference evidence="6 7" key="1">
    <citation type="journal article" date="2016" name="Int. J. Syst. Evol. Microbiol.">
        <title>Descriptions of Anaerotaenia torta gen. nov., sp. nov. and Anaerocolumna cellulosilytica gen. nov., sp. nov. isolated from a methanogenic reactor of cattle waste.</title>
        <authorList>
            <person name="Uek A."/>
            <person name="Ohtaki Y."/>
            <person name="Kaku N."/>
            <person name="Ueki K."/>
        </authorList>
    </citation>
    <scope>NUCLEOTIDE SEQUENCE [LARGE SCALE GENOMIC DNA]</scope>
    <source>
        <strain evidence="6 7">SN021</strain>
    </source>
</reference>
<dbReference type="NCBIfam" id="TIGR04085">
    <property type="entry name" value="rSAM_more_4Fe4S"/>
    <property type="match status" value="1"/>
</dbReference>
<dbReference type="Gene3D" id="3.20.20.70">
    <property type="entry name" value="Aldolase class I"/>
    <property type="match status" value="1"/>
</dbReference>
<dbReference type="GO" id="GO:0046872">
    <property type="term" value="F:metal ion binding"/>
    <property type="evidence" value="ECO:0007669"/>
    <property type="project" value="UniProtKB-KW"/>
</dbReference>
<evidence type="ECO:0000313" key="7">
    <source>
        <dbReference type="Proteomes" id="UP000515561"/>
    </source>
</evidence>
<dbReference type="PANTHER" id="PTHR43273">
    <property type="entry name" value="ANAEROBIC SULFATASE-MATURATING ENZYME HOMOLOG ASLB-RELATED"/>
    <property type="match status" value="1"/>
</dbReference>